<name>A0A6I3MB37_9MICO</name>
<keyword evidence="2" id="KW-1185">Reference proteome</keyword>
<dbReference type="AlphaFoldDB" id="A0A6I3MB37"/>
<organism evidence="1 2">
    <name type="scientific">Agromyces bracchium</name>
    <dbReference type="NCBI Taxonomy" id="88376"/>
    <lineage>
        <taxon>Bacteria</taxon>
        <taxon>Bacillati</taxon>
        <taxon>Actinomycetota</taxon>
        <taxon>Actinomycetes</taxon>
        <taxon>Micrococcales</taxon>
        <taxon>Microbacteriaceae</taxon>
        <taxon>Agromyces</taxon>
    </lineage>
</organism>
<dbReference type="GO" id="GO:0003677">
    <property type="term" value="F:DNA binding"/>
    <property type="evidence" value="ECO:0007669"/>
    <property type="project" value="InterPro"/>
</dbReference>
<dbReference type="OrthoDB" id="5103593at2"/>
<proteinExistence type="predicted"/>
<protein>
    <submittedName>
        <fullName evidence="1">Uncharacterized protein</fullName>
    </submittedName>
</protein>
<sequence>MSAIQDTAGATSCIKDATGLCLMYRTWLIRCPIERTPIMALTLATLLESPPLPRYELAQRAGISRNTEWSIRDDQSRARLETLRELALACGYDIDVVLRAAYEPAAAAAARQMLGDLDVTNDDRERLFSVLGIDLDAELAALPKWSERLQRYADAGTTSTMTGRKRHAPVDGLRVREPLAVAVEAAHLAAPQHAPGALMLSGRNDLDRLMSAAMAASELYRNAADAAPRFRHQWAFSGWPALEALGAVHPVSVFDLEVASPRGKALPAVIWTSLPKQFGQFLTETHRKVSTVRAATVIIAPLAPHQLIGTGELVGAPLVSPVQAVIDSLGVGGELGTAALDLARGW</sequence>
<evidence type="ECO:0000313" key="2">
    <source>
        <dbReference type="Proteomes" id="UP000433071"/>
    </source>
</evidence>
<dbReference type="Proteomes" id="UP000433071">
    <property type="component" value="Unassembled WGS sequence"/>
</dbReference>
<dbReference type="RefSeq" id="WP_155053224.1">
    <property type="nucleotide sequence ID" value="NZ_BAAAIB010000010.1"/>
</dbReference>
<reference evidence="1 2" key="1">
    <citation type="submission" date="2019-11" db="EMBL/GenBank/DDBJ databases">
        <title>Agromyces kandeliae sp. nov., isolated from mangrove soil.</title>
        <authorList>
            <person name="Wang R."/>
        </authorList>
    </citation>
    <scope>NUCLEOTIDE SEQUENCE [LARGE SCALE GENOMIC DNA]</scope>
    <source>
        <strain evidence="1 2">JCM 11433</strain>
    </source>
</reference>
<evidence type="ECO:0000313" key="1">
    <source>
        <dbReference type="EMBL" id="MTH70221.1"/>
    </source>
</evidence>
<dbReference type="EMBL" id="WMLB01000042">
    <property type="protein sequence ID" value="MTH70221.1"/>
    <property type="molecule type" value="Genomic_DNA"/>
</dbReference>
<gene>
    <name evidence="1" type="ORF">GJ743_17785</name>
</gene>
<dbReference type="InterPro" id="IPR010982">
    <property type="entry name" value="Lambda_DNA-bd_dom_sf"/>
</dbReference>
<comment type="caution">
    <text evidence="1">The sequence shown here is derived from an EMBL/GenBank/DDBJ whole genome shotgun (WGS) entry which is preliminary data.</text>
</comment>
<dbReference type="SUPFAM" id="SSF47413">
    <property type="entry name" value="lambda repressor-like DNA-binding domains"/>
    <property type="match status" value="1"/>
</dbReference>
<accession>A0A6I3MB37</accession>